<dbReference type="Proteomes" id="UP000046947">
    <property type="component" value="Unassembled WGS sequence"/>
</dbReference>
<evidence type="ECO:0000313" key="3">
    <source>
        <dbReference type="Proteomes" id="UP000046947"/>
    </source>
</evidence>
<gene>
    <name evidence="2" type="ORF">ERS007688_00193</name>
</gene>
<evidence type="ECO:0000256" key="1">
    <source>
        <dbReference type="SAM" id="MobiDB-lite"/>
    </source>
</evidence>
<proteinExistence type="predicted"/>
<evidence type="ECO:0000313" key="2">
    <source>
        <dbReference type="EMBL" id="CFE46466.1"/>
    </source>
</evidence>
<accession>A0A654ZPM8</accession>
<sequence length="112" mass="11794">MADRVFEYAGFVSRVPAGFGLPSGLRKYLRASGSSRSCGAASEMAAPILALMSKPPSASVTAGPKRSRQGVRPCSLCTISSIRRMPGTPIDRPEARALGLGALRSTSLTQRR</sequence>
<feature type="region of interest" description="Disordered" evidence="1">
    <location>
        <begin position="85"/>
        <end position="112"/>
    </location>
</feature>
<organism evidence="2 3">
    <name type="scientific">Mycobacterium tuberculosis</name>
    <dbReference type="NCBI Taxonomy" id="1773"/>
    <lineage>
        <taxon>Bacteria</taxon>
        <taxon>Bacillati</taxon>
        <taxon>Actinomycetota</taxon>
        <taxon>Actinomycetes</taxon>
        <taxon>Mycobacteriales</taxon>
        <taxon>Mycobacteriaceae</taxon>
        <taxon>Mycobacterium</taxon>
        <taxon>Mycobacterium tuberculosis complex</taxon>
    </lineage>
</organism>
<reference evidence="2 3" key="1">
    <citation type="submission" date="2015-03" db="EMBL/GenBank/DDBJ databases">
        <authorList>
            <consortium name="Pathogen Informatics"/>
        </authorList>
    </citation>
    <scope>NUCLEOTIDE SEQUENCE [LARGE SCALE GENOMIC DNA]</scope>
    <source>
        <strain evidence="2 3">H09601792</strain>
    </source>
</reference>
<dbReference type="AlphaFoldDB" id="A0A654ZPM8"/>
<name>A0A654ZPM8_MYCTX</name>
<dbReference type="EMBL" id="CFOH01000015">
    <property type="protein sequence ID" value="CFE46466.1"/>
    <property type="molecule type" value="Genomic_DNA"/>
</dbReference>
<protein>
    <submittedName>
        <fullName evidence="2">Uncharacterized protein</fullName>
    </submittedName>
</protein>